<evidence type="ECO:0000256" key="1">
    <source>
        <dbReference type="SAM" id="Coils"/>
    </source>
</evidence>
<evidence type="ECO:0000256" key="2">
    <source>
        <dbReference type="SAM" id="SignalP"/>
    </source>
</evidence>
<evidence type="ECO:0000313" key="3">
    <source>
        <dbReference type="EMBL" id="MFC6440742.1"/>
    </source>
</evidence>
<dbReference type="Proteomes" id="UP001596364">
    <property type="component" value="Unassembled WGS sequence"/>
</dbReference>
<dbReference type="EMBL" id="JBHSUS010000001">
    <property type="protein sequence ID" value="MFC6440742.1"/>
    <property type="molecule type" value="Genomic_DNA"/>
</dbReference>
<organism evidence="3 4">
    <name type="scientific">Pseudobowmanella zhangzhouensis</name>
    <dbReference type="NCBI Taxonomy" id="1537679"/>
    <lineage>
        <taxon>Bacteria</taxon>
        <taxon>Pseudomonadati</taxon>
        <taxon>Pseudomonadota</taxon>
        <taxon>Gammaproteobacteria</taxon>
        <taxon>Alteromonadales</taxon>
        <taxon>Alteromonadaceae</taxon>
    </lineage>
</organism>
<keyword evidence="4" id="KW-1185">Reference proteome</keyword>
<protein>
    <recommendedName>
        <fullName evidence="5">TolA protein</fullName>
    </recommendedName>
</protein>
<feature type="signal peptide" evidence="2">
    <location>
        <begin position="1"/>
        <end position="21"/>
    </location>
</feature>
<keyword evidence="1" id="KW-0175">Coiled coil</keyword>
<evidence type="ECO:0000313" key="4">
    <source>
        <dbReference type="Proteomes" id="UP001596364"/>
    </source>
</evidence>
<feature type="chain" id="PRO_5046990160" description="TolA protein" evidence="2">
    <location>
        <begin position="22"/>
        <end position="297"/>
    </location>
</feature>
<proteinExistence type="predicted"/>
<dbReference type="Gene3D" id="3.40.50.300">
    <property type="entry name" value="P-loop containing nucleotide triphosphate hydrolases"/>
    <property type="match status" value="1"/>
</dbReference>
<reference evidence="4" key="1">
    <citation type="journal article" date="2019" name="Int. J. Syst. Evol. Microbiol.">
        <title>The Global Catalogue of Microorganisms (GCM) 10K type strain sequencing project: providing services to taxonomists for standard genome sequencing and annotation.</title>
        <authorList>
            <consortium name="The Broad Institute Genomics Platform"/>
            <consortium name="The Broad Institute Genome Sequencing Center for Infectious Disease"/>
            <person name="Wu L."/>
            <person name="Ma J."/>
        </authorList>
    </citation>
    <scope>NUCLEOTIDE SEQUENCE [LARGE SCALE GENOMIC DNA]</scope>
    <source>
        <strain evidence="4">CGMCC 1.16031</strain>
    </source>
</reference>
<gene>
    <name evidence="3" type="ORF">ACFP85_11370</name>
</gene>
<name>A0ABW1XMX9_9ALTE</name>
<evidence type="ECO:0008006" key="5">
    <source>
        <dbReference type="Google" id="ProtNLM"/>
    </source>
</evidence>
<keyword evidence="2" id="KW-0732">Signal</keyword>
<accession>A0ABW1XMX9</accession>
<sequence length="297" mass="33715">MKFKHAMGILVGSALAMNAAAKTDTAQLTKDLKIMSNILHTALKDNTSRDGIRYRSLDYKYLADQGVVFSLESNMAGRGLRIPAPPMPVAPAIPNIIINGDEVLDPDEFADLYSDAMEHAREALEQVREHMSELRDDQREINWELRDYERRKRDLEFESRHADKERSTEIKKELAQLDKELAELKRKQAEVEQRSAQIAKEQAKKAEEQQAEWQKQYKAYMGQFESTVTDVLCKYGAGLKSMDSAEHISFVLNNLGDVGSKNNQDLIYVFKNADVMACVGGKIKPQDLLSKSQHYAF</sequence>
<feature type="coiled-coil region" evidence="1">
    <location>
        <begin position="117"/>
        <end position="223"/>
    </location>
</feature>
<dbReference type="RefSeq" id="WP_131259698.1">
    <property type="nucleotide sequence ID" value="NZ_JBHSUS010000001.1"/>
</dbReference>
<comment type="caution">
    <text evidence="3">The sequence shown here is derived from an EMBL/GenBank/DDBJ whole genome shotgun (WGS) entry which is preliminary data.</text>
</comment>
<dbReference type="InterPro" id="IPR027417">
    <property type="entry name" value="P-loop_NTPase"/>
</dbReference>